<evidence type="ECO:0000313" key="1">
    <source>
        <dbReference type="EMBL" id="AEN89211.1"/>
    </source>
</evidence>
<dbReference type="InterPro" id="IPR047729">
    <property type="entry name" value="Sce7726-like"/>
</dbReference>
<proteinExistence type="predicted"/>
<dbReference type="NCBIfam" id="NF033832">
    <property type="entry name" value="sce7726_fam"/>
    <property type="match status" value="1"/>
</dbReference>
<name>A0A8D4BK52_PRIMW</name>
<protein>
    <recommendedName>
        <fullName evidence="3">Sce7726 family protein</fullName>
    </recommendedName>
</protein>
<organism evidence="1 2">
    <name type="scientific">Priestia megaterium (strain WSH-002)</name>
    <name type="common">Bacillus megaterium</name>
    <dbReference type="NCBI Taxonomy" id="1006007"/>
    <lineage>
        <taxon>Bacteria</taxon>
        <taxon>Bacillati</taxon>
        <taxon>Bacillota</taxon>
        <taxon>Bacilli</taxon>
        <taxon>Bacillales</taxon>
        <taxon>Bacillaceae</taxon>
        <taxon>Priestia</taxon>
    </lineage>
</organism>
<dbReference type="AlphaFoldDB" id="A0A8D4BK52"/>
<reference evidence="1 2" key="1">
    <citation type="journal article" date="2011" name="J. Bacteriol.">
        <title>Complete genome sequence of the industrial strain Bacillus megaterium WSH-002.</title>
        <authorList>
            <person name="Liu L."/>
            <person name="Li Y."/>
            <person name="Zhang J."/>
            <person name="Zou W."/>
            <person name="Zhou Z."/>
            <person name="Liu J."/>
            <person name="Li X."/>
            <person name="Wang L."/>
            <person name="Chen J."/>
        </authorList>
    </citation>
    <scope>NUCLEOTIDE SEQUENCE [LARGE SCALE GENOMIC DNA]</scope>
    <source>
        <strain evidence="1 2">WSH-002</strain>
    </source>
</reference>
<dbReference type="KEGG" id="bmh:BMWSH_2329"/>
<dbReference type="RefSeq" id="WP_014459585.1">
    <property type="nucleotide sequence ID" value="NC_017138.1"/>
</dbReference>
<dbReference type="Proteomes" id="UP000001283">
    <property type="component" value="Chromosome"/>
</dbReference>
<evidence type="ECO:0008006" key="3">
    <source>
        <dbReference type="Google" id="ProtNLM"/>
    </source>
</evidence>
<gene>
    <name evidence="1" type="ORF">BMWSH_2329</name>
</gene>
<sequence length="267" mass="32202">MESAKFNEWFNRKTITKLIERDIGVEISNQIKNSKSLYKELAATYRNEFFYKNTLFNKYVLGIHSLNTTVALSEIEIDNSKADFAIINKNKSFVVEIKTDLDTLDKLIYQIEDYYKVFSLVYVLTSENYYYQVYRLVKDTNVGIMVLTKRNTISIRKYAKDDFNKLKHENLFRILRKQEYEDLIKEQFEEVPEVKPIYRYSVYLNMFKYLDIKKSQKLVFNKVLRRINLYDVEYLREVPLELRWLVYQSHLNQEKFERLLNNLQGGI</sequence>
<accession>A0A8D4BK52</accession>
<evidence type="ECO:0000313" key="2">
    <source>
        <dbReference type="Proteomes" id="UP000001283"/>
    </source>
</evidence>
<dbReference type="EMBL" id="CP003017">
    <property type="protein sequence ID" value="AEN89211.1"/>
    <property type="molecule type" value="Genomic_DNA"/>
</dbReference>